<gene>
    <name evidence="3" type="ORF">JIN85_11515</name>
</gene>
<keyword evidence="1" id="KW-1133">Transmembrane helix</keyword>
<feature type="signal peptide" evidence="2">
    <location>
        <begin position="1"/>
        <end position="21"/>
    </location>
</feature>
<evidence type="ECO:0000256" key="2">
    <source>
        <dbReference type="SAM" id="SignalP"/>
    </source>
</evidence>
<organism evidence="3 4">
    <name type="scientific">Luteolibacter pohnpeiensis</name>
    <dbReference type="NCBI Taxonomy" id="454153"/>
    <lineage>
        <taxon>Bacteria</taxon>
        <taxon>Pseudomonadati</taxon>
        <taxon>Verrucomicrobiota</taxon>
        <taxon>Verrucomicrobiia</taxon>
        <taxon>Verrucomicrobiales</taxon>
        <taxon>Verrucomicrobiaceae</taxon>
        <taxon>Luteolibacter</taxon>
    </lineage>
</organism>
<dbReference type="Proteomes" id="UP000603141">
    <property type="component" value="Unassembled WGS sequence"/>
</dbReference>
<keyword evidence="2" id="KW-0732">Signal</keyword>
<evidence type="ECO:0000313" key="4">
    <source>
        <dbReference type="Proteomes" id="UP000603141"/>
    </source>
</evidence>
<dbReference type="AlphaFoldDB" id="A0A934SBC3"/>
<keyword evidence="4" id="KW-1185">Reference proteome</keyword>
<feature type="chain" id="PRO_5036681738" description="PEP-CTERM protein-sorting domain-containing protein" evidence="2">
    <location>
        <begin position="22"/>
        <end position="267"/>
    </location>
</feature>
<feature type="transmembrane region" description="Helical" evidence="1">
    <location>
        <begin position="239"/>
        <end position="261"/>
    </location>
</feature>
<sequence length="267" mass="27892">MKSLKLSLFSLALLPASTLSAAVVYDFQSESDYDYFDGEVSGWTQSESNPVLVDGTAPLGEVETLDYFGTANKVGVFGTAYNNSPFNATTSVSGALPASTSLVNSQVSLDFAIANDAAVRDSFSIAITDLSSTTVASIIFTPDSGDSTLWTISYTIGGSSGSTTFSLTANAEYSFYFNFNDSTTSLFYGGYGESSSLIATSTTSFDSSAELGDIVISNTQTDFETDAGNSTNVAIFDNIATAVIPEPSVALLGGIAGLGLLRRRRSN</sequence>
<accession>A0A934SBC3</accession>
<reference evidence="3" key="1">
    <citation type="submission" date="2021-01" db="EMBL/GenBank/DDBJ databases">
        <title>Modified the classification status of verrucomicrobia.</title>
        <authorList>
            <person name="Feng X."/>
        </authorList>
    </citation>
    <scope>NUCLEOTIDE SEQUENCE</scope>
    <source>
        <strain evidence="3">KCTC 22041</strain>
    </source>
</reference>
<evidence type="ECO:0000256" key="1">
    <source>
        <dbReference type="SAM" id="Phobius"/>
    </source>
</evidence>
<evidence type="ECO:0000313" key="3">
    <source>
        <dbReference type="EMBL" id="MBK1883047.1"/>
    </source>
</evidence>
<protein>
    <recommendedName>
        <fullName evidence="5">PEP-CTERM protein-sorting domain-containing protein</fullName>
    </recommendedName>
</protein>
<proteinExistence type="predicted"/>
<comment type="caution">
    <text evidence="3">The sequence shown here is derived from an EMBL/GenBank/DDBJ whole genome shotgun (WGS) entry which is preliminary data.</text>
</comment>
<dbReference type="EMBL" id="JAENIJ010000017">
    <property type="protein sequence ID" value="MBK1883047.1"/>
    <property type="molecule type" value="Genomic_DNA"/>
</dbReference>
<name>A0A934SBC3_9BACT</name>
<keyword evidence="1" id="KW-0812">Transmembrane</keyword>
<dbReference type="RefSeq" id="WP_200270785.1">
    <property type="nucleotide sequence ID" value="NZ_JAENIJ010000017.1"/>
</dbReference>
<keyword evidence="1" id="KW-0472">Membrane</keyword>
<evidence type="ECO:0008006" key="5">
    <source>
        <dbReference type="Google" id="ProtNLM"/>
    </source>
</evidence>